<dbReference type="CDD" id="cd06354">
    <property type="entry name" value="PBP1_PrnA-like"/>
    <property type="match status" value="1"/>
</dbReference>
<dbReference type="EMBL" id="PSZO01000007">
    <property type="protein sequence ID" value="TCG11429.1"/>
    <property type="molecule type" value="Genomic_DNA"/>
</dbReference>
<feature type="signal peptide" evidence="6">
    <location>
        <begin position="1"/>
        <end position="25"/>
    </location>
</feature>
<keyword evidence="3 6" id="KW-0732">Signal</keyword>
<evidence type="ECO:0000313" key="9">
    <source>
        <dbReference type="Proteomes" id="UP000294192"/>
    </source>
</evidence>
<evidence type="ECO:0000256" key="4">
    <source>
        <dbReference type="ARBA" id="ARBA00023136"/>
    </source>
</evidence>
<dbReference type="Pfam" id="PF02608">
    <property type="entry name" value="Bmp"/>
    <property type="match status" value="1"/>
</dbReference>
<comment type="subcellular location">
    <subcellularLocation>
        <location evidence="1">Cell membrane</location>
    </subcellularLocation>
</comment>
<dbReference type="Gene3D" id="3.40.50.2300">
    <property type="match status" value="2"/>
</dbReference>
<feature type="chain" id="PRO_5020859300" description="ABC transporter substrate-binding protein PnrA-like domain-containing protein" evidence="6">
    <location>
        <begin position="26"/>
        <end position="375"/>
    </location>
</feature>
<keyword evidence="5" id="KW-0449">Lipoprotein</keyword>
<dbReference type="AlphaFoldDB" id="A0A4R0XUQ8"/>
<dbReference type="OrthoDB" id="9769871at2"/>
<dbReference type="GO" id="GO:0005886">
    <property type="term" value="C:plasma membrane"/>
    <property type="evidence" value="ECO:0007669"/>
    <property type="project" value="UniProtKB-SubCell"/>
</dbReference>
<evidence type="ECO:0000256" key="6">
    <source>
        <dbReference type="SAM" id="SignalP"/>
    </source>
</evidence>
<keyword evidence="2" id="KW-1003">Cell membrane</keyword>
<evidence type="ECO:0000256" key="1">
    <source>
        <dbReference type="ARBA" id="ARBA00004236"/>
    </source>
</evidence>
<feature type="domain" description="ABC transporter substrate-binding protein PnrA-like" evidence="7">
    <location>
        <begin position="41"/>
        <end position="348"/>
    </location>
</feature>
<evidence type="ECO:0000256" key="5">
    <source>
        <dbReference type="ARBA" id="ARBA00023288"/>
    </source>
</evidence>
<dbReference type="Proteomes" id="UP000294192">
    <property type="component" value="Unassembled WGS sequence"/>
</dbReference>
<reference evidence="8 9" key="1">
    <citation type="submission" date="2018-02" db="EMBL/GenBank/DDBJ databases">
        <title>Mycoplasma marinum and Mycoplasma todarodis sp. nov., moderately halophilic and psychrotolerant mycoplasmas isolated from cephalopods.</title>
        <authorList>
            <person name="Viver T."/>
        </authorList>
    </citation>
    <scope>NUCLEOTIDE SEQUENCE [LARGE SCALE GENOMIC DNA]</scope>
    <source>
        <strain evidence="8 9">PE</strain>
    </source>
</reference>
<gene>
    <name evidence="8" type="ORF">C4B24_02040</name>
</gene>
<dbReference type="InterPro" id="IPR050957">
    <property type="entry name" value="BMP_lipoprotein"/>
</dbReference>
<dbReference type="PANTHER" id="PTHR34296">
    <property type="entry name" value="TRANSCRIPTIONAL ACTIVATOR PROTEIN MED"/>
    <property type="match status" value="1"/>
</dbReference>
<evidence type="ECO:0000259" key="7">
    <source>
        <dbReference type="Pfam" id="PF02608"/>
    </source>
</evidence>
<accession>A0A4R0XUQ8</accession>
<dbReference type="RefSeq" id="WP_131598843.1">
    <property type="nucleotide sequence ID" value="NZ_CBDBYK010000004.1"/>
</dbReference>
<protein>
    <recommendedName>
        <fullName evidence="7">ABC transporter substrate-binding protein PnrA-like domain-containing protein</fullName>
    </recommendedName>
</protein>
<dbReference type="PANTHER" id="PTHR34296:SF2">
    <property type="entry name" value="ABC TRANSPORTER GUANOSINE-BINDING PROTEIN NUPN"/>
    <property type="match status" value="1"/>
</dbReference>
<evidence type="ECO:0000256" key="2">
    <source>
        <dbReference type="ARBA" id="ARBA00022475"/>
    </source>
</evidence>
<evidence type="ECO:0000313" key="8">
    <source>
        <dbReference type="EMBL" id="TCG11429.1"/>
    </source>
</evidence>
<name>A0A4R0XUQ8_9MOLU</name>
<comment type="caution">
    <text evidence="8">The sequence shown here is derived from an EMBL/GenBank/DDBJ whole genome shotgun (WGS) entry which is preliminary data.</text>
</comment>
<evidence type="ECO:0000256" key="3">
    <source>
        <dbReference type="ARBA" id="ARBA00022729"/>
    </source>
</evidence>
<organism evidence="8 9">
    <name type="scientific">Mycoplasma marinum</name>
    <dbReference type="NCBI Taxonomy" id="1937190"/>
    <lineage>
        <taxon>Bacteria</taxon>
        <taxon>Bacillati</taxon>
        <taxon>Mycoplasmatota</taxon>
        <taxon>Mollicutes</taxon>
        <taxon>Mycoplasmataceae</taxon>
        <taxon>Mycoplasma</taxon>
    </lineage>
</organism>
<proteinExistence type="predicted"/>
<sequence>MTKSKKITLGVVASLATIAAPIALAVSCGSSESEGGPFFVSDGGSITDKSFNQQGAEAVAQILGKSKLSASDFNEPKKSDAATIEEGYSAALNSGKKIIIGTGFHHEASITKWVGSQGDQLKFIIADVDGKNPKFKKNVAGILYETKQSGFLAGYLSAKYLVEIEKDTTPTVGTFGGAPIPSVTDFMIGYIEGVKQFNIDNKANVKFASLGSEQKNYTNSGFASGGGTAKATKLIKSGADIILPVAGPQTADVLSVIKNEAGKFVIGVDTDQKSKYPSQSDKFLTSITKNIKDSLVAVYNKVSGKKSNSWAKGYGETTMGNLSNGLTGIAEPGIAKAKDIYNVIKKDQTLREEASKNTKDVTWDKAYEYLSQNIR</sequence>
<dbReference type="PROSITE" id="PS51257">
    <property type="entry name" value="PROKAR_LIPOPROTEIN"/>
    <property type="match status" value="1"/>
</dbReference>
<dbReference type="InterPro" id="IPR003760">
    <property type="entry name" value="PnrA-like"/>
</dbReference>
<keyword evidence="4" id="KW-0472">Membrane</keyword>
<keyword evidence="9" id="KW-1185">Reference proteome</keyword>